<reference evidence="8 9" key="1">
    <citation type="journal article" date="2013" name="Antonie Van Leeuwenhoek">
        <title>Sphingomonas ginsenosidivorax sp. nov., with the ability to transform ginsenosides.</title>
        <authorList>
            <person name="Jin X.F."/>
            <person name="Kim J.K."/>
            <person name="Liu Q.M."/>
            <person name="Kang M.S."/>
            <person name="He D."/>
            <person name="Jin F.X."/>
            <person name="Kim S.C."/>
            <person name="Im W.T."/>
        </authorList>
    </citation>
    <scope>NUCLEOTIDE SEQUENCE [LARGE SCALE GENOMIC DNA]</scope>
    <source>
        <strain evidence="8 9">KHI67</strain>
    </source>
</reference>
<gene>
    <name evidence="8" type="ORF">FSB78_04160</name>
</gene>
<dbReference type="EMBL" id="VOQR01000001">
    <property type="protein sequence ID" value="TXC70229.1"/>
    <property type="molecule type" value="Genomic_DNA"/>
</dbReference>
<dbReference type="PROSITE" id="PS51296">
    <property type="entry name" value="RIESKE"/>
    <property type="match status" value="1"/>
</dbReference>
<comment type="caution">
    <text evidence="8">The sequence shown here is derived from an EMBL/GenBank/DDBJ whole genome shotgun (WGS) entry which is preliminary data.</text>
</comment>
<dbReference type="PANTHER" id="PTHR43756">
    <property type="entry name" value="CHOLINE MONOOXYGENASE, CHLOROPLASTIC"/>
    <property type="match status" value="1"/>
</dbReference>
<dbReference type="GO" id="GO:0051213">
    <property type="term" value="F:dioxygenase activity"/>
    <property type="evidence" value="ECO:0007669"/>
    <property type="project" value="UniProtKB-KW"/>
</dbReference>
<dbReference type="PRINTS" id="PR00090">
    <property type="entry name" value="RNGDIOXGNASE"/>
</dbReference>
<keyword evidence="2" id="KW-0001">2Fe-2S</keyword>
<dbReference type="AlphaFoldDB" id="A0A5C6UBZ6"/>
<dbReference type="GO" id="GO:0005506">
    <property type="term" value="F:iron ion binding"/>
    <property type="evidence" value="ECO:0007669"/>
    <property type="project" value="InterPro"/>
</dbReference>
<keyword evidence="4" id="KW-0560">Oxidoreductase</keyword>
<sequence length="457" mass="51604">MNKPVSIAVEDLAQPLTYGVAPFLSPDYARAEKDRLWPRVWQLAERVEDFRDVGDFVTYNVADESIIIIKTGEDSYNAFHNVCPHRGRQLVDTPDGVHSVRGNRRNFVCGFHGWTFDTEGNNVYILDQDDWKGALTPDRTCLSRVRVDSWGGWVWINMEPEGETLTAFLERAGEVLTHFELDKMRYKWRQWAVYPCNWKTAIEAFMEPYHVAGTHTQLLDYGDYYAYSVAYDKHSVSGFDQKGLAAKMSQGGSVSRAGKGNDPRVSTYALARENYETLNYTGSSDTLVAAAKRLVEELPEGTPAGEVIAHWMKSAKADDAARGVVWPEIPADIMAEAGLAWSLFPNITILQGVTFALCYRTRPYGDDPDKCIFEAYALERFPDGAAPATEWRECDPTAEQWGAVLAQDFANMEWVQKGMKSRGFRGTLPNPHQERKITNFHRNLAKFMGTGEPRLLK</sequence>
<dbReference type="InterPro" id="IPR017941">
    <property type="entry name" value="Rieske_2Fe-2S"/>
</dbReference>
<dbReference type="Pfam" id="PF00848">
    <property type="entry name" value="Ring_hydroxyl_A"/>
    <property type="match status" value="1"/>
</dbReference>
<keyword evidence="8" id="KW-0223">Dioxygenase</keyword>
<dbReference type="RefSeq" id="WP_147080228.1">
    <property type="nucleotide sequence ID" value="NZ_VOQR01000001.1"/>
</dbReference>
<dbReference type="Proteomes" id="UP000321250">
    <property type="component" value="Unassembled WGS sequence"/>
</dbReference>
<dbReference type="InterPro" id="IPR001663">
    <property type="entry name" value="Rng_hydr_dOase-A"/>
</dbReference>
<protein>
    <submittedName>
        <fullName evidence="8">Aromatic ring-hydroxylating dioxygenase subunit alpha</fullName>
    </submittedName>
</protein>
<evidence type="ECO:0000256" key="1">
    <source>
        <dbReference type="ARBA" id="ARBA00001962"/>
    </source>
</evidence>
<keyword evidence="9" id="KW-1185">Reference proteome</keyword>
<dbReference type="GO" id="GO:0051537">
    <property type="term" value="F:2 iron, 2 sulfur cluster binding"/>
    <property type="evidence" value="ECO:0007669"/>
    <property type="project" value="UniProtKB-KW"/>
</dbReference>
<dbReference type="CDD" id="cd03469">
    <property type="entry name" value="Rieske_RO_Alpha_N"/>
    <property type="match status" value="1"/>
</dbReference>
<evidence type="ECO:0000256" key="3">
    <source>
        <dbReference type="ARBA" id="ARBA00022723"/>
    </source>
</evidence>
<dbReference type="SUPFAM" id="SSF50022">
    <property type="entry name" value="ISP domain"/>
    <property type="match status" value="1"/>
</dbReference>
<dbReference type="CDD" id="cd08882">
    <property type="entry name" value="RHO_alpha_C_MupW-like"/>
    <property type="match status" value="1"/>
</dbReference>
<dbReference type="Pfam" id="PF00355">
    <property type="entry name" value="Rieske"/>
    <property type="match status" value="1"/>
</dbReference>
<dbReference type="InterPro" id="IPR015879">
    <property type="entry name" value="Ring_hydroxy_dOase_asu_C_dom"/>
</dbReference>
<dbReference type="SUPFAM" id="SSF55961">
    <property type="entry name" value="Bet v1-like"/>
    <property type="match status" value="1"/>
</dbReference>
<keyword evidence="5" id="KW-0408">Iron</keyword>
<dbReference type="Gene3D" id="2.102.10.10">
    <property type="entry name" value="Rieske [2Fe-2S] iron-sulphur domain"/>
    <property type="match status" value="1"/>
</dbReference>
<evidence type="ECO:0000313" key="9">
    <source>
        <dbReference type="Proteomes" id="UP000321250"/>
    </source>
</evidence>
<feature type="domain" description="Rieske" evidence="7">
    <location>
        <begin position="41"/>
        <end position="156"/>
    </location>
</feature>
<organism evidence="8 9">
    <name type="scientific">Sphingomonas ginsenosidivorax</name>
    <dbReference type="NCBI Taxonomy" id="862135"/>
    <lineage>
        <taxon>Bacteria</taxon>
        <taxon>Pseudomonadati</taxon>
        <taxon>Pseudomonadota</taxon>
        <taxon>Alphaproteobacteria</taxon>
        <taxon>Sphingomonadales</taxon>
        <taxon>Sphingomonadaceae</taxon>
        <taxon>Sphingomonas</taxon>
    </lineage>
</organism>
<comment type="cofactor">
    <cofactor evidence="1">
        <name>Fe cation</name>
        <dbReference type="ChEBI" id="CHEBI:24875"/>
    </cofactor>
</comment>
<name>A0A5C6UBZ6_9SPHN</name>
<evidence type="ECO:0000256" key="4">
    <source>
        <dbReference type="ARBA" id="ARBA00023002"/>
    </source>
</evidence>
<keyword evidence="3" id="KW-0479">Metal-binding</keyword>
<evidence type="ECO:0000313" key="8">
    <source>
        <dbReference type="EMBL" id="TXC70229.1"/>
    </source>
</evidence>
<dbReference type="InterPro" id="IPR036922">
    <property type="entry name" value="Rieske_2Fe-2S_sf"/>
</dbReference>
<evidence type="ECO:0000256" key="5">
    <source>
        <dbReference type="ARBA" id="ARBA00023004"/>
    </source>
</evidence>
<accession>A0A5C6UBZ6</accession>
<dbReference type="PANTHER" id="PTHR43756:SF5">
    <property type="entry name" value="CHOLINE MONOOXYGENASE, CHLOROPLASTIC"/>
    <property type="match status" value="1"/>
</dbReference>
<proteinExistence type="predicted"/>
<evidence type="ECO:0000259" key="7">
    <source>
        <dbReference type="PROSITE" id="PS51296"/>
    </source>
</evidence>
<evidence type="ECO:0000256" key="6">
    <source>
        <dbReference type="ARBA" id="ARBA00023014"/>
    </source>
</evidence>
<dbReference type="Gene3D" id="3.90.380.10">
    <property type="entry name" value="Naphthalene 1,2-dioxygenase Alpha Subunit, Chain A, domain 1"/>
    <property type="match status" value="1"/>
</dbReference>
<keyword evidence="6" id="KW-0411">Iron-sulfur</keyword>
<dbReference type="OrthoDB" id="7458380at2"/>
<evidence type="ECO:0000256" key="2">
    <source>
        <dbReference type="ARBA" id="ARBA00022714"/>
    </source>
</evidence>